<feature type="compositionally biased region" description="Polar residues" evidence="13">
    <location>
        <begin position="246"/>
        <end position="261"/>
    </location>
</feature>
<dbReference type="PANTHER" id="PTHR11276:SF28">
    <property type="entry name" value="DNA POLYMERASE LAMBDA"/>
    <property type="match status" value="1"/>
</dbReference>
<dbReference type="PANTHER" id="PTHR11276">
    <property type="entry name" value="DNA POLYMERASE TYPE-X FAMILY MEMBER"/>
    <property type="match status" value="1"/>
</dbReference>
<evidence type="ECO:0000256" key="3">
    <source>
        <dbReference type="ARBA" id="ARBA00022679"/>
    </source>
</evidence>
<keyword evidence="9 12" id="KW-0234">DNA repair</keyword>
<dbReference type="InterPro" id="IPR002008">
    <property type="entry name" value="DNA_pol_X_beta-like"/>
</dbReference>
<keyword evidence="8" id="KW-0238">DNA-binding</keyword>
<dbReference type="PROSITE" id="PS00522">
    <property type="entry name" value="DNA_POLYMERASE_X"/>
    <property type="match status" value="1"/>
</dbReference>
<dbReference type="AlphaFoldDB" id="A0A7S4QYS5"/>
<name>A0A7S4QYS5_9STRA</name>
<dbReference type="Gene3D" id="1.10.150.20">
    <property type="entry name" value="5' to 3' exonuclease, C-terminal subdomain"/>
    <property type="match status" value="1"/>
</dbReference>
<reference evidence="15" key="1">
    <citation type="submission" date="2021-01" db="EMBL/GenBank/DDBJ databases">
        <authorList>
            <person name="Corre E."/>
            <person name="Pelletier E."/>
            <person name="Niang G."/>
            <person name="Scheremetjew M."/>
            <person name="Finn R."/>
            <person name="Kale V."/>
            <person name="Holt S."/>
            <person name="Cochrane G."/>
            <person name="Meng A."/>
            <person name="Brown T."/>
            <person name="Cohen L."/>
        </authorList>
    </citation>
    <scope>NUCLEOTIDE SEQUENCE</scope>
    <source>
        <strain evidence="15">GSO104</strain>
    </source>
</reference>
<dbReference type="Gene3D" id="3.30.210.10">
    <property type="entry name" value="DNA polymerase, thumb domain"/>
    <property type="match status" value="1"/>
</dbReference>
<evidence type="ECO:0000256" key="11">
    <source>
        <dbReference type="PIRSR" id="PIRSR622312-50"/>
    </source>
</evidence>
<dbReference type="InterPro" id="IPR002054">
    <property type="entry name" value="DNA-dir_DNA_pol_X"/>
</dbReference>
<dbReference type="EC" id="2.7.7.7" evidence="12"/>
<dbReference type="InterPro" id="IPR022312">
    <property type="entry name" value="DNA_pol_X"/>
</dbReference>
<dbReference type="InterPro" id="IPR029398">
    <property type="entry name" value="PolB_thumb"/>
</dbReference>
<dbReference type="CDD" id="cd00141">
    <property type="entry name" value="NT_POLXc"/>
    <property type="match status" value="1"/>
</dbReference>
<comment type="catalytic activity">
    <reaction evidence="10 12">
        <text>DNA(n) + a 2'-deoxyribonucleoside 5'-triphosphate = DNA(n+1) + diphosphate</text>
        <dbReference type="Rhea" id="RHEA:22508"/>
        <dbReference type="Rhea" id="RHEA-COMP:17339"/>
        <dbReference type="Rhea" id="RHEA-COMP:17340"/>
        <dbReference type="ChEBI" id="CHEBI:33019"/>
        <dbReference type="ChEBI" id="CHEBI:61560"/>
        <dbReference type="ChEBI" id="CHEBI:173112"/>
        <dbReference type="EC" id="2.7.7.7"/>
    </reaction>
</comment>
<dbReference type="Gene3D" id="1.10.150.110">
    <property type="entry name" value="DNA polymerase beta, N-terminal domain-like"/>
    <property type="match status" value="1"/>
</dbReference>
<dbReference type="Pfam" id="PF14791">
    <property type="entry name" value="DNA_pol_B_thumb"/>
    <property type="match status" value="1"/>
</dbReference>
<dbReference type="InterPro" id="IPR018944">
    <property type="entry name" value="DNA_pol_lambd_fingers_domain"/>
</dbReference>
<dbReference type="GO" id="GO:0006260">
    <property type="term" value="P:DNA replication"/>
    <property type="evidence" value="ECO:0007669"/>
    <property type="project" value="UniProtKB-KW"/>
</dbReference>
<gene>
    <name evidence="15" type="ORF">DBRI00130_LOCUS9308</name>
</gene>
<dbReference type="GO" id="GO:0005634">
    <property type="term" value="C:nucleus"/>
    <property type="evidence" value="ECO:0007669"/>
    <property type="project" value="UniProtKB-SubCell"/>
</dbReference>
<dbReference type="Pfam" id="PF10391">
    <property type="entry name" value="DNA_pol_lambd_f"/>
    <property type="match status" value="1"/>
</dbReference>
<keyword evidence="6 12" id="KW-0227">DNA damage</keyword>
<evidence type="ECO:0000256" key="4">
    <source>
        <dbReference type="ARBA" id="ARBA00022695"/>
    </source>
</evidence>
<dbReference type="SUPFAM" id="SSF47802">
    <property type="entry name" value="DNA polymerase beta, N-terminal domain-like"/>
    <property type="match status" value="1"/>
</dbReference>
<sequence>MFDKLSGLHKNCPLDQMDEWRAYSFAVIAGRIKHLDFDVVDSPEVLLRLSSIRGFGESVMGKISEFLKTGTCRRLKEFEDDPARVGVRNMMQIWGVGRVKAVELFNMNYANIEQVREGLLSGDLVLSTNACVGVDCYEDFLEKMSREEVRSIGDTVAQTCWEKLPGCEVNIMGSYRRGKSSSGDVDVLLTHPKYIKTIPRGALGELVSRLKHRGNIAHHLTHVEGMRESYPESEKARQEEEETLSSEDNSCSEPSEASNTYLPPGVPGSSSYMGVFWSPIYPKKRRRVDIKFYPYSERAFASLYFTGSGHFNRSMRLWATREKRMTLTDHGLFPINTSEGNLIRSTKRQQFHCKGVDATTEREIFDMLDLEFRAPNERDCFDAVVRKGTKKPVSYPDLDRSSFVQENGHKWVE</sequence>
<dbReference type="PRINTS" id="PR00870">
    <property type="entry name" value="DNAPOLXBETA"/>
</dbReference>
<evidence type="ECO:0000256" key="1">
    <source>
        <dbReference type="ARBA" id="ARBA00008323"/>
    </source>
</evidence>
<dbReference type="GO" id="GO:0003887">
    <property type="term" value="F:DNA-directed DNA polymerase activity"/>
    <property type="evidence" value="ECO:0007669"/>
    <property type="project" value="UniProtKB-UniRule"/>
</dbReference>
<dbReference type="GO" id="GO:0006303">
    <property type="term" value="P:double-strand break repair via nonhomologous end joining"/>
    <property type="evidence" value="ECO:0007669"/>
    <property type="project" value="TreeGrafter"/>
</dbReference>
<dbReference type="SUPFAM" id="SSF81301">
    <property type="entry name" value="Nucleotidyltransferase"/>
    <property type="match status" value="1"/>
</dbReference>
<dbReference type="EMBL" id="HBNS01011515">
    <property type="protein sequence ID" value="CAE4596559.1"/>
    <property type="molecule type" value="Transcribed_RNA"/>
</dbReference>
<evidence type="ECO:0000256" key="12">
    <source>
        <dbReference type="RuleBase" id="RU366014"/>
    </source>
</evidence>
<dbReference type="GO" id="GO:0046872">
    <property type="term" value="F:metal ion binding"/>
    <property type="evidence" value="ECO:0007669"/>
    <property type="project" value="UniProtKB-UniRule"/>
</dbReference>
<dbReference type="InterPro" id="IPR043519">
    <property type="entry name" value="NT_sf"/>
</dbReference>
<keyword evidence="2" id="KW-0237">DNA synthesis</keyword>
<keyword evidence="12" id="KW-0539">Nucleus</keyword>
<evidence type="ECO:0000256" key="8">
    <source>
        <dbReference type="ARBA" id="ARBA00023125"/>
    </source>
</evidence>
<keyword evidence="3 12" id="KW-0808">Transferase</keyword>
<accession>A0A7S4QYS5</accession>
<keyword evidence="5" id="KW-0235">DNA replication</keyword>
<dbReference type="SUPFAM" id="SSF81585">
    <property type="entry name" value="PsbU/PolX domain-like"/>
    <property type="match status" value="1"/>
</dbReference>
<evidence type="ECO:0000256" key="9">
    <source>
        <dbReference type="ARBA" id="ARBA00023204"/>
    </source>
</evidence>
<dbReference type="SMART" id="SM00483">
    <property type="entry name" value="POLXc"/>
    <property type="match status" value="1"/>
</dbReference>
<evidence type="ECO:0000256" key="7">
    <source>
        <dbReference type="ARBA" id="ARBA00022932"/>
    </source>
</evidence>
<evidence type="ECO:0000313" key="15">
    <source>
        <dbReference type="EMBL" id="CAE4596559.1"/>
    </source>
</evidence>
<evidence type="ECO:0000259" key="14">
    <source>
        <dbReference type="SMART" id="SM00483"/>
    </source>
</evidence>
<evidence type="ECO:0000256" key="6">
    <source>
        <dbReference type="ARBA" id="ARBA00022763"/>
    </source>
</evidence>
<evidence type="ECO:0000256" key="10">
    <source>
        <dbReference type="ARBA" id="ARBA00049244"/>
    </source>
</evidence>
<keyword evidence="7 12" id="KW-0239">DNA-directed DNA polymerase</keyword>
<comment type="subcellular location">
    <subcellularLocation>
        <location evidence="12">Nucleus</location>
    </subcellularLocation>
</comment>
<dbReference type="InterPro" id="IPR037160">
    <property type="entry name" value="DNA_Pol_thumb_sf"/>
</dbReference>
<feature type="compositionally biased region" description="Basic and acidic residues" evidence="13">
    <location>
        <begin position="223"/>
        <end position="238"/>
    </location>
</feature>
<proteinExistence type="inferred from homology"/>
<keyword evidence="4 12" id="KW-0548">Nucleotidyltransferase</keyword>
<protein>
    <recommendedName>
        <fullName evidence="12">DNA polymerase</fullName>
        <ecNumber evidence="12">2.7.7.7</ecNumber>
    </recommendedName>
</protein>
<evidence type="ECO:0000256" key="13">
    <source>
        <dbReference type="SAM" id="MobiDB-lite"/>
    </source>
</evidence>
<comment type="similarity">
    <text evidence="1 12">Belongs to the DNA polymerase type-X family.</text>
</comment>
<dbReference type="InterPro" id="IPR019843">
    <property type="entry name" value="DNA_pol-X_BS"/>
</dbReference>
<organism evidence="15">
    <name type="scientific">Ditylum brightwellii</name>
    <dbReference type="NCBI Taxonomy" id="49249"/>
    <lineage>
        <taxon>Eukaryota</taxon>
        <taxon>Sar</taxon>
        <taxon>Stramenopiles</taxon>
        <taxon>Ochrophyta</taxon>
        <taxon>Bacillariophyta</taxon>
        <taxon>Mediophyceae</taxon>
        <taxon>Lithodesmiophycidae</taxon>
        <taxon>Lithodesmiales</taxon>
        <taxon>Lithodesmiaceae</taxon>
        <taxon>Ditylum</taxon>
    </lineage>
</organism>
<feature type="active site" description="Nucleophile; Schiff-base intermediate with DNA; for 5'-dRP lyase activity" evidence="11">
    <location>
        <position position="62"/>
    </location>
</feature>
<evidence type="ECO:0000256" key="5">
    <source>
        <dbReference type="ARBA" id="ARBA00022705"/>
    </source>
</evidence>
<feature type="region of interest" description="Disordered" evidence="13">
    <location>
        <begin position="223"/>
        <end position="264"/>
    </location>
</feature>
<dbReference type="Gene3D" id="3.30.460.10">
    <property type="entry name" value="Beta Polymerase, domain 2"/>
    <property type="match status" value="1"/>
</dbReference>
<dbReference type="InterPro" id="IPR028207">
    <property type="entry name" value="DNA_pol_B_palm_palm"/>
</dbReference>
<comment type="function">
    <text evidence="12">DNA polymerase that functions in several pathways of DNA repair. Involved in base excision repair (BER) responsible for repair of lesions that give rise to abasic (AP) sites in DNA. Also contributes to DNA double-strand break repair by non-homologous end joining and homologous recombination. Has both template-dependent and template-independent (terminal transferase) DNA polymerase activities. Has also a 5'-deoxyribose-5-phosphate lyase (dRP lyase) activity.</text>
</comment>
<dbReference type="Pfam" id="PF14792">
    <property type="entry name" value="DNA_pol_B_palm"/>
    <property type="match status" value="1"/>
</dbReference>
<dbReference type="GO" id="GO:0003677">
    <property type="term" value="F:DNA binding"/>
    <property type="evidence" value="ECO:0007669"/>
    <property type="project" value="UniProtKB-UniRule"/>
</dbReference>
<dbReference type="InterPro" id="IPR027421">
    <property type="entry name" value="DNA_pol_lamdba_lyase_dom_sf"/>
</dbReference>
<dbReference type="PRINTS" id="PR00869">
    <property type="entry name" value="DNAPOLX"/>
</dbReference>
<evidence type="ECO:0000256" key="2">
    <source>
        <dbReference type="ARBA" id="ARBA00022634"/>
    </source>
</evidence>
<feature type="domain" description="DNA-directed DNA polymerase X" evidence="14">
    <location>
        <begin position="9"/>
        <end position="379"/>
    </location>
</feature>